<dbReference type="GO" id="GO:0016410">
    <property type="term" value="F:N-acyltransferase activity"/>
    <property type="evidence" value="ECO:0007669"/>
    <property type="project" value="UniProtKB-UniRule"/>
</dbReference>
<feature type="transmembrane region" description="Helical" evidence="9">
    <location>
        <begin position="142"/>
        <end position="161"/>
    </location>
</feature>
<dbReference type="InterPro" id="IPR045378">
    <property type="entry name" value="LNT_N"/>
</dbReference>
<evidence type="ECO:0000256" key="2">
    <source>
        <dbReference type="ARBA" id="ARBA00010065"/>
    </source>
</evidence>
<feature type="domain" description="CN hydrolase" evidence="10">
    <location>
        <begin position="176"/>
        <end position="410"/>
    </location>
</feature>
<dbReference type="UniPathway" id="UPA00666"/>
<evidence type="ECO:0000313" key="12">
    <source>
        <dbReference type="Proteomes" id="UP000255508"/>
    </source>
</evidence>
<dbReference type="PANTHER" id="PTHR38686">
    <property type="entry name" value="APOLIPOPROTEIN N-ACYLTRANSFERASE"/>
    <property type="match status" value="1"/>
</dbReference>
<proteinExistence type="inferred from homology"/>
<dbReference type="NCBIfam" id="TIGR00546">
    <property type="entry name" value="lnt"/>
    <property type="match status" value="1"/>
</dbReference>
<dbReference type="InterPro" id="IPR003010">
    <property type="entry name" value="C-N_Hydrolase"/>
</dbReference>
<dbReference type="PANTHER" id="PTHR38686:SF1">
    <property type="entry name" value="APOLIPOPROTEIN N-ACYLTRANSFERASE"/>
    <property type="match status" value="1"/>
</dbReference>
<dbReference type="Pfam" id="PF20154">
    <property type="entry name" value="LNT_N"/>
    <property type="match status" value="1"/>
</dbReference>
<accession>A0A370E0F4</accession>
<comment type="function">
    <text evidence="9">Catalyzes the phospholipid dependent N-acylation of the N-terminal cysteine of apolipoprotein, the last step in lipoprotein maturation.</text>
</comment>
<comment type="similarity">
    <text evidence="2 9">Belongs to the CN hydrolase family. Apolipoprotein N-acyltransferase subfamily.</text>
</comment>
<comment type="pathway">
    <text evidence="9">Protein modification; lipoprotein biosynthesis (N-acyl transfer).</text>
</comment>
<name>A0A370E0F4_9GAMM</name>
<sequence>MPHGAVFSSVWPYYSVGLHWLFSTLGGVDVSFLPILTVVMAGVVLVNICLPGICGYIHVSLSRQRSPLISVLLFASVWTLGEWVRTWWMSGFPHYMAGYGFIDTPLAGFAPYIGVLGLTFFVLLAGGLLAPVLIGPGKKMRLSASAALLSLFLSGTVLGHLEWTQPISKQLEVRLIHGNQDEERKFRRYKVIDTIERYLAMSRVEPRPDLVLWHESSVAYDLKGVYRFLDEQVESLREAGTELLLGSYIERDGKSYNALFVGAEPKLRYLKRHLIPFGEFTPDIPLLGDMGDMPNVEMDSLTSGPPEQGLLEIKGVPLASSICFENHFGNELRHDWKDAQLLVHVSDVSWFEETWLPEQALQIARMRALESGKPMLHATNKGISAIIGSRGGLVETRSGGENWFDGSIQPRRGQTPYTAWGEWPLLLLTITPLLLALAAKIRIIRYTSFSTHKTSMPIASMVE</sequence>
<keyword evidence="8 9" id="KW-0012">Acyltransferase</keyword>
<feature type="transmembrane region" description="Helical" evidence="9">
    <location>
        <begin position="109"/>
        <end position="130"/>
    </location>
</feature>
<comment type="catalytic activity">
    <reaction evidence="9">
        <text>N-terminal S-1,2-diacyl-sn-glyceryl-L-cysteinyl-[lipoprotein] + a glycerophospholipid = N-acyl-S-1,2-diacyl-sn-glyceryl-L-cysteinyl-[lipoprotein] + a 2-acyl-sn-glycero-3-phospholipid + H(+)</text>
        <dbReference type="Rhea" id="RHEA:48228"/>
        <dbReference type="Rhea" id="RHEA-COMP:14681"/>
        <dbReference type="Rhea" id="RHEA-COMP:14684"/>
        <dbReference type="ChEBI" id="CHEBI:15378"/>
        <dbReference type="ChEBI" id="CHEBI:136912"/>
        <dbReference type="ChEBI" id="CHEBI:140656"/>
        <dbReference type="ChEBI" id="CHEBI:140657"/>
        <dbReference type="ChEBI" id="CHEBI:140660"/>
        <dbReference type="EC" id="2.3.1.269"/>
    </reaction>
</comment>
<keyword evidence="11" id="KW-0449">Lipoprotein</keyword>
<dbReference type="EMBL" id="QFXD01000125">
    <property type="protein sequence ID" value="RDH91334.1"/>
    <property type="molecule type" value="Genomic_DNA"/>
</dbReference>
<keyword evidence="7 9" id="KW-0472">Membrane</keyword>
<dbReference type="AlphaFoldDB" id="A0A370E0F4"/>
<reference evidence="11 12" key="1">
    <citation type="journal article" date="2018" name="ISME J.">
        <title>Endosymbiont genomes yield clues of tubeworm success.</title>
        <authorList>
            <person name="Li Y."/>
            <person name="Liles M.R."/>
            <person name="Halanych K.M."/>
        </authorList>
    </citation>
    <scope>NUCLEOTIDE SEQUENCE [LARGE SCALE GENOMIC DNA]</scope>
    <source>
        <strain evidence="11">A1422</strain>
    </source>
</reference>
<dbReference type="EC" id="2.3.1.269" evidence="9"/>
<evidence type="ECO:0000256" key="8">
    <source>
        <dbReference type="ARBA" id="ARBA00023315"/>
    </source>
</evidence>
<gene>
    <name evidence="9 11" type="primary">lnt</name>
    <name evidence="11" type="ORF">DIZ79_06550</name>
</gene>
<keyword evidence="4 9" id="KW-0808">Transferase</keyword>
<dbReference type="HAMAP" id="MF_01148">
    <property type="entry name" value="Lnt"/>
    <property type="match status" value="1"/>
</dbReference>
<dbReference type="GO" id="GO:0005886">
    <property type="term" value="C:plasma membrane"/>
    <property type="evidence" value="ECO:0007669"/>
    <property type="project" value="UniProtKB-SubCell"/>
</dbReference>
<protein>
    <recommendedName>
        <fullName evidence="9">Apolipoprotein N-acyltransferase</fullName>
        <shortName evidence="9">ALP N-acyltransferase</shortName>
        <ecNumber evidence="9">2.3.1.269</ecNumber>
    </recommendedName>
</protein>
<evidence type="ECO:0000256" key="5">
    <source>
        <dbReference type="ARBA" id="ARBA00022692"/>
    </source>
</evidence>
<dbReference type="Gene3D" id="3.60.110.10">
    <property type="entry name" value="Carbon-nitrogen hydrolase"/>
    <property type="match status" value="1"/>
</dbReference>
<dbReference type="GO" id="GO:0042158">
    <property type="term" value="P:lipoprotein biosynthetic process"/>
    <property type="evidence" value="ECO:0007669"/>
    <property type="project" value="UniProtKB-UniRule"/>
</dbReference>
<evidence type="ECO:0000256" key="6">
    <source>
        <dbReference type="ARBA" id="ARBA00022989"/>
    </source>
</evidence>
<evidence type="ECO:0000259" key="10">
    <source>
        <dbReference type="PROSITE" id="PS50263"/>
    </source>
</evidence>
<comment type="caution">
    <text evidence="9">Lacks conserved residue(s) required for the propagation of feature annotation.</text>
</comment>
<keyword evidence="5 9" id="KW-0812">Transmembrane</keyword>
<feature type="transmembrane region" description="Helical" evidence="9">
    <location>
        <begin position="32"/>
        <end position="56"/>
    </location>
</feature>
<evidence type="ECO:0000256" key="7">
    <source>
        <dbReference type="ARBA" id="ARBA00023136"/>
    </source>
</evidence>
<comment type="caution">
    <text evidence="11">The sequence shown here is derived from an EMBL/GenBank/DDBJ whole genome shotgun (WGS) entry which is preliminary data.</text>
</comment>
<dbReference type="PROSITE" id="PS50263">
    <property type="entry name" value="CN_HYDROLASE"/>
    <property type="match status" value="1"/>
</dbReference>
<keyword evidence="3 9" id="KW-1003">Cell membrane</keyword>
<evidence type="ECO:0000256" key="4">
    <source>
        <dbReference type="ARBA" id="ARBA00022679"/>
    </source>
</evidence>
<dbReference type="SUPFAM" id="SSF56317">
    <property type="entry name" value="Carbon-nitrogen hydrolase"/>
    <property type="match status" value="1"/>
</dbReference>
<evidence type="ECO:0000313" key="11">
    <source>
        <dbReference type="EMBL" id="RDH91334.1"/>
    </source>
</evidence>
<comment type="subcellular location">
    <subcellularLocation>
        <location evidence="1 9">Cell membrane</location>
        <topology evidence="1 9">Multi-pass membrane protein</topology>
    </subcellularLocation>
</comment>
<evidence type="ECO:0000256" key="9">
    <source>
        <dbReference type="HAMAP-Rule" id="MF_01148"/>
    </source>
</evidence>
<evidence type="ECO:0000256" key="3">
    <source>
        <dbReference type="ARBA" id="ARBA00022475"/>
    </source>
</evidence>
<keyword evidence="6 9" id="KW-1133">Transmembrane helix</keyword>
<organism evidence="11 12">
    <name type="scientific">endosymbiont of Lamellibrachia luymesi</name>
    <dbReference type="NCBI Taxonomy" id="2200907"/>
    <lineage>
        <taxon>Bacteria</taxon>
        <taxon>Pseudomonadati</taxon>
        <taxon>Pseudomonadota</taxon>
        <taxon>Gammaproteobacteria</taxon>
        <taxon>sulfur-oxidizing symbionts</taxon>
    </lineage>
</organism>
<dbReference type="InterPro" id="IPR004563">
    <property type="entry name" value="Apolipo_AcylTrfase"/>
</dbReference>
<feature type="transmembrane region" description="Helical" evidence="9">
    <location>
        <begin position="68"/>
        <end position="89"/>
    </location>
</feature>
<dbReference type="Proteomes" id="UP000255508">
    <property type="component" value="Unassembled WGS sequence"/>
</dbReference>
<dbReference type="CDD" id="cd07571">
    <property type="entry name" value="ALP_N-acyl_transferase"/>
    <property type="match status" value="1"/>
</dbReference>
<evidence type="ECO:0000256" key="1">
    <source>
        <dbReference type="ARBA" id="ARBA00004651"/>
    </source>
</evidence>
<dbReference type="Pfam" id="PF00795">
    <property type="entry name" value="CN_hydrolase"/>
    <property type="match status" value="1"/>
</dbReference>
<dbReference type="InterPro" id="IPR036526">
    <property type="entry name" value="C-N_Hydrolase_sf"/>
</dbReference>